<accession>A0A814FM08</accession>
<dbReference type="EMBL" id="CAJOBE010000478">
    <property type="protein sequence ID" value="CAF3647873.1"/>
    <property type="molecule type" value="Genomic_DNA"/>
</dbReference>
<evidence type="ECO:0000313" key="2">
    <source>
        <dbReference type="EMBL" id="CAF0981931.1"/>
    </source>
</evidence>
<comment type="caution">
    <text evidence="2">The sequence shown here is derived from an EMBL/GenBank/DDBJ whole genome shotgun (WGS) entry which is preliminary data.</text>
</comment>
<dbReference type="Proteomes" id="UP000663889">
    <property type="component" value="Unassembled WGS sequence"/>
</dbReference>
<evidence type="ECO:0000313" key="4">
    <source>
        <dbReference type="EMBL" id="CAF3647873.1"/>
    </source>
</evidence>
<dbReference type="Proteomes" id="UP000663823">
    <property type="component" value="Unassembled WGS sequence"/>
</dbReference>
<evidence type="ECO:0000256" key="1">
    <source>
        <dbReference type="SAM" id="MobiDB-lite"/>
    </source>
</evidence>
<dbReference type="EMBL" id="CAJNOO010000574">
    <property type="protein sequence ID" value="CAF0981931.1"/>
    <property type="molecule type" value="Genomic_DNA"/>
</dbReference>
<dbReference type="EMBL" id="CAJOAX010003052">
    <property type="protein sequence ID" value="CAF3834011.1"/>
    <property type="molecule type" value="Genomic_DNA"/>
</dbReference>
<reference evidence="2" key="1">
    <citation type="submission" date="2021-02" db="EMBL/GenBank/DDBJ databases">
        <authorList>
            <person name="Nowell W R."/>
        </authorList>
    </citation>
    <scope>NUCLEOTIDE SEQUENCE</scope>
</reference>
<dbReference type="OrthoDB" id="10008868at2759"/>
<dbReference type="AlphaFoldDB" id="A0A814FM08"/>
<dbReference type="Proteomes" id="UP000663874">
    <property type="component" value="Unassembled WGS sequence"/>
</dbReference>
<proteinExistence type="predicted"/>
<organism evidence="2 6">
    <name type="scientific">Rotaria sordida</name>
    <dbReference type="NCBI Taxonomy" id="392033"/>
    <lineage>
        <taxon>Eukaryota</taxon>
        <taxon>Metazoa</taxon>
        <taxon>Spiralia</taxon>
        <taxon>Gnathifera</taxon>
        <taxon>Rotifera</taxon>
        <taxon>Eurotatoria</taxon>
        <taxon>Bdelloidea</taxon>
        <taxon>Philodinida</taxon>
        <taxon>Philodinidae</taxon>
        <taxon>Rotaria</taxon>
    </lineage>
</organism>
<dbReference type="Proteomes" id="UP000663882">
    <property type="component" value="Unassembled WGS sequence"/>
</dbReference>
<evidence type="ECO:0000313" key="6">
    <source>
        <dbReference type="Proteomes" id="UP000663882"/>
    </source>
</evidence>
<sequence length="186" mass="21277">MPRVSLSSNYLLGDSWHTLDCFDRHYRKPTLITNIATHEQSSTLSPNEIDEILSRKLYNQLKTTSELEKEQNLKKKSESFISPVLKPLLNSLSPGVIDSELIILIDRFFNLTYSNTIPMVNLLATAVATNFLKENIRELDKKLQEQQETPISLNIKRGTSLLWQPENNNDDDDDDDDNLSWVSAPT</sequence>
<evidence type="ECO:0000313" key="5">
    <source>
        <dbReference type="EMBL" id="CAF3834011.1"/>
    </source>
</evidence>
<gene>
    <name evidence="4" type="ORF">FNK824_LOCUS5817</name>
    <name evidence="5" type="ORF">OTI717_LOCUS20167</name>
    <name evidence="2" type="ORF">RFH988_LOCUS13192</name>
    <name evidence="3" type="ORF">SEV965_LOCUS14318</name>
</gene>
<feature type="region of interest" description="Disordered" evidence="1">
    <location>
        <begin position="162"/>
        <end position="186"/>
    </location>
</feature>
<name>A0A814FM08_9BILA</name>
<protein>
    <submittedName>
        <fullName evidence="2">Uncharacterized protein</fullName>
    </submittedName>
</protein>
<feature type="compositionally biased region" description="Acidic residues" evidence="1">
    <location>
        <begin position="168"/>
        <end position="178"/>
    </location>
</feature>
<dbReference type="EMBL" id="CAJNOU010000709">
    <property type="protein sequence ID" value="CAF1070239.1"/>
    <property type="molecule type" value="Genomic_DNA"/>
</dbReference>
<evidence type="ECO:0000313" key="3">
    <source>
        <dbReference type="EMBL" id="CAF1070239.1"/>
    </source>
</evidence>